<reference evidence="4" key="1">
    <citation type="submission" date="2020-02" db="EMBL/GenBank/DDBJ databases">
        <authorList>
            <person name="Meier V. D."/>
        </authorList>
    </citation>
    <scope>NUCLEOTIDE SEQUENCE</scope>
    <source>
        <strain evidence="4">AVDCRST_MAG16</strain>
    </source>
</reference>
<organism evidence="4">
    <name type="scientific">uncultured Frankineae bacterium</name>
    <dbReference type="NCBI Taxonomy" id="437475"/>
    <lineage>
        <taxon>Bacteria</taxon>
        <taxon>Bacillati</taxon>
        <taxon>Actinomycetota</taxon>
        <taxon>Actinomycetes</taxon>
        <taxon>Frankiales</taxon>
        <taxon>environmental samples</taxon>
    </lineage>
</organism>
<dbReference type="AlphaFoldDB" id="A0A6J4MNR8"/>
<feature type="region of interest" description="Disordered" evidence="3">
    <location>
        <begin position="1"/>
        <end position="21"/>
    </location>
</feature>
<dbReference type="GO" id="GO:0032259">
    <property type="term" value="P:methylation"/>
    <property type="evidence" value="ECO:0007669"/>
    <property type="project" value="UniProtKB-KW"/>
</dbReference>
<dbReference type="PANTHER" id="PTHR43648:SF1">
    <property type="entry name" value="ELECTRON TRANSFER FLAVOPROTEIN BETA SUBUNIT LYSINE METHYLTRANSFERASE"/>
    <property type="match status" value="1"/>
</dbReference>
<evidence type="ECO:0000256" key="2">
    <source>
        <dbReference type="ARBA" id="ARBA00022679"/>
    </source>
</evidence>
<dbReference type="CDD" id="cd02440">
    <property type="entry name" value="AdoMet_MTases"/>
    <property type="match status" value="1"/>
</dbReference>
<dbReference type="Gene3D" id="3.40.50.150">
    <property type="entry name" value="Vaccinia Virus protein VP39"/>
    <property type="match status" value="1"/>
</dbReference>
<proteinExistence type="predicted"/>
<dbReference type="SUPFAM" id="SSF53335">
    <property type="entry name" value="S-adenosyl-L-methionine-dependent methyltransferases"/>
    <property type="match status" value="1"/>
</dbReference>
<dbReference type="EMBL" id="CADCUE010000296">
    <property type="protein sequence ID" value="CAA9362583.1"/>
    <property type="molecule type" value="Genomic_DNA"/>
</dbReference>
<evidence type="ECO:0008006" key="5">
    <source>
        <dbReference type="Google" id="ProtNLM"/>
    </source>
</evidence>
<evidence type="ECO:0000256" key="3">
    <source>
        <dbReference type="SAM" id="MobiDB-lite"/>
    </source>
</evidence>
<name>A0A6J4MNR8_9ACTN</name>
<keyword evidence="1" id="KW-0489">Methyltransferase</keyword>
<protein>
    <recommendedName>
        <fullName evidence="5">SAM-dependent methyltransferase</fullName>
    </recommendedName>
</protein>
<evidence type="ECO:0000256" key="1">
    <source>
        <dbReference type="ARBA" id="ARBA00022603"/>
    </source>
</evidence>
<accession>A0A6J4MNR8</accession>
<dbReference type="InterPro" id="IPR050078">
    <property type="entry name" value="Ribosomal_L11_MeTrfase_PrmA"/>
</dbReference>
<dbReference type="GO" id="GO:0016279">
    <property type="term" value="F:protein-lysine N-methyltransferase activity"/>
    <property type="evidence" value="ECO:0007669"/>
    <property type="project" value="TreeGrafter"/>
</dbReference>
<sequence length="233" mass="24941">MSRSSSDGAAPTPGPDGARGRALVHARTRLARPPAVPELVLHLADDMDAAWSALQEELDDTTLPPPFWAFAWLGGQAVARYVLDERHSVAGLRVLDLATGSGLCGLAALRAGAVDVRAVDVDPVAVEAARLNAAENGLDLRVERTDVLDGPPPDVDVVLAGDVFYDAGMAARVLPWLLDVSRGGVRVLVGDPGRHYLPRALLTELAAYDLATTRDLEGVERRTTRVYAFRRRP</sequence>
<evidence type="ECO:0000313" key="4">
    <source>
        <dbReference type="EMBL" id="CAA9362583.1"/>
    </source>
</evidence>
<dbReference type="PANTHER" id="PTHR43648">
    <property type="entry name" value="ELECTRON TRANSFER FLAVOPROTEIN BETA SUBUNIT LYSINE METHYLTRANSFERASE"/>
    <property type="match status" value="1"/>
</dbReference>
<gene>
    <name evidence="4" type="ORF">AVDCRST_MAG16-3159</name>
</gene>
<keyword evidence="2" id="KW-0808">Transferase</keyword>
<dbReference type="Pfam" id="PF06325">
    <property type="entry name" value="PrmA"/>
    <property type="match status" value="1"/>
</dbReference>
<dbReference type="InterPro" id="IPR029063">
    <property type="entry name" value="SAM-dependent_MTases_sf"/>
</dbReference>